<keyword evidence="5" id="KW-0067">ATP-binding</keyword>
<dbReference type="PANTHER" id="PTHR43740:SF2">
    <property type="entry name" value="LEUCINE--TRNA LIGASE, MITOCHONDRIAL"/>
    <property type="match status" value="1"/>
</dbReference>
<comment type="similarity">
    <text evidence="1">Belongs to the class-I aminoacyl-tRNA synthetase family.</text>
</comment>
<dbReference type="PANTHER" id="PTHR43740">
    <property type="entry name" value="LEUCYL-TRNA SYNTHETASE"/>
    <property type="match status" value="1"/>
</dbReference>
<keyword evidence="6" id="KW-0648">Protein biosynthesis</keyword>
<keyword evidence="3 9" id="KW-0436">Ligase</keyword>
<dbReference type="Gene3D" id="3.40.50.620">
    <property type="entry name" value="HUPs"/>
    <property type="match status" value="1"/>
</dbReference>
<dbReference type="InterPro" id="IPR002302">
    <property type="entry name" value="Leu-tRNA-ligase"/>
</dbReference>
<evidence type="ECO:0000313" key="9">
    <source>
        <dbReference type="EMBL" id="CAG6638022.1"/>
    </source>
</evidence>
<dbReference type="EMBL" id="HBUF01100899">
    <property type="protein sequence ID" value="CAG6638022.1"/>
    <property type="molecule type" value="Transcribed_RNA"/>
</dbReference>
<dbReference type="InterPro" id="IPR002300">
    <property type="entry name" value="aa-tRNA-synth_Ia"/>
</dbReference>
<protein>
    <recommendedName>
        <fullName evidence="2">leucine--tRNA ligase</fullName>
        <ecNumber evidence="2">6.1.1.4</ecNumber>
    </recommendedName>
</protein>
<proteinExistence type="inferred from homology"/>
<dbReference type="FunFam" id="3.40.50.620:FF:000060">
    <property type="entry name" value="Leucine--tRNA ligase"/>
    <property type="match status" value="1"/>
</dbReference>
<evidence type="ECO:0000256" key="7">
    <source>
        <dbReference type="ARBA" id="ARBA00023146"/>
    </source>
</evidence>
<evidence type="ECO:0000256" key="4">
    <source>
        <dbReference type="ARBA" id="ARBA00022741"/>
    </source>
</evidence>
<evidence type="ECO:0000256" key="1">
    <source>
        <dbReference type="ARBA" id="ARBA00005594"/>
    </source>
</evidence>
<dbReference type="SUPFAM" id="SSF52374">
    <property type="entry name" value="Nucleotidylyl transferase"/>
    <property type="match status" value="1"/>
</dbReference>
<evidence type="ECO:0000256" key="3">
    <source>
        <dbReference type="ARBA" id="ARBA00022598"/>
    </source>
</evidence>
<keyword evidence="4" id="KW-0547">Nucleotide-binding</keyword>
<organism evidence="9">
    <name type="scientific">Cacopsylla melanoneura</name>
    <dbReference type="NCBI Taxonomy" id="428564"/>
    <lineage>
        <taxon>Eukaryota</taxon>
        <taxon>Metazoa</taxon>
        <taxon>Ecdysozoa</taxon>
        <taxon>Arthropoda</taxon>
        <taxon>Hexapoda</taxon>
        <taxon>Insecta</taxon>
        <taxon>Pterygota</taxon>
        <taxon>Neoptera</taxon>
        <taxon>Paraneoptera</taxon>
        <taxon>Hemiptera</taxon>
        <taxon>Sternorrhyncha</taxon>
        <taxon>Psylloidea</taxon>
        <taxon>Psyllidae</taxon>
        <taxon>Psyllinae</taxon>
        <taxon>Cacopsylla</taxon>
    </lineage>
</organism>
<evidence type="ECO:0000259" key="8">
    <source>
        <dbReference type="Pfam" id="PF00133"/>
    </source>
</evidence>
<dbReference type="GO" id="GO:0004823">
    <property type="term" value="F:leucine-tRNA ligase activity"/>
    <property type="evidence" value="ECO:0007669"/>
    <property type="project" value="UniProtKB-EC"/>
</dbReference>
<sequence>MNEYYLFKNIEKNVQKYWYSKKVFKVIKNINVKKYYVLCMIPYPSGNLHMGHVRNYTIGDIISRYQRMNGKNVMQPMGWDAFGLPAEISAIKNNILPSIWTYKNIKNMKNQLKSLGFSYDWNREIITCKPEYYKWEQWFFIKLYEKKLIYKKIKKQKQFDPPRALV</sequence>
<evidence type="ECO:0000256" key="6">
    <source>
        <dbReference type="ARBA" id="ARBA00022917"/>
    </source>
</evidence>
<dbReference type="InterPro" id="IPR014729">
    <property type="entry name" value="Rossmann-like_a/b/a_fold"/>
</dbReference>
<feature type="domain" description="Aminoacyl-tRNA synthetase class Ia" evidence="8">
    <location>
        <begin position="14"/>
        <end position="154"/>
    </location>
</feature>
<evidence type="ECO:0000256" key="5">
    <source>
        <dbReference type="ARBA" id="ARBA00022840"/>
    </source>
</evidence>
<evidence type="ECO:0000256" key="2">
    <source>
        <dbReference type="ARBA" id="ARBA00013164"/>
    </source>
</evidence>
<dbReference type="GO" id="GO:0006429">
    <property type="term" value="P:leucyl-tRNA aminoacylation"/>
    <property type="evidence" value="ECO:0007669"/>
    <property type="project" value="InterPro"/>
</dbReference>
<dbReference type="PROSITE" id="PS00178">
    <property type="entry name" value="AA_TRNA_LIGASE_I"/>
    <property type="match status" value="1"/>
</dbReference>
<reference evidence="9" key="1">
    <citation type="submission" date="2021-05" db="EMBL/GenBank/DDBJ databases">
        <authorList>
            <person name="Alioto T."/>
            <person name="Alioto T."/>
            <person name="Gomez Garrido J."/>
        </authorList>
    </citation>
    <scope>NUCLEOTIDE SEQUENCE</scope>
</reference>
<dbReference type="AlphaFoldDB" id="A0A8D8QVY4"/>
<name>A0A8D8QVY4_9HEMI</name>
<dbReference type="GO" id="GO:0005524">
    <property type="term" value="F:ATP binding"/>
    <property type="evidence" value="ECO:0007669"/>
    <property type="project" value="UniProtKB-KW"/>
</dbReference>
<accession>A0A8D8QVY4</accession>
<dbReference type="Pfam" id="PF00133">
    <property type="entry name" value="tRNA-synt_1"/>
    <property type="match status" value="1"/>
</dbReference>
<dbReference type="GO" id="GO:0005829">
    <property type="term" value="C:cytosol"/>
    <property type="evidence" value="ECO:0007669"/>
    <property type="project" value="TreeGrafter"/>
</dbReference>
<keyword evidence="7" id="KW-0030">Aminoacyl-tRNA synthetase</keyword>
<dbReference type="EC" id="6.1.1.4" evidence="2"/>
<dbReference type="InterPro" id="IPR001412">
    <property type="entry name" value="aa-tRNA-synth_I_CS"/>
</dbReference>